<organism evidence="2 3">
    <name type="scientific">Paenibacillus cellulosilyticus</name>
    <dbReference type="NCBI Taxonomy" id="375489"/>
    <lineage>
        <taxon>Bacteria</taxon>
        <taxon>Bacillati</taxon>
        <taxon>Bacillota</taxon>
        <taxon>Bacilli</taxon>
        <taxon>Bacillales</taxon>
        <taxon>Paenibacillaceae</taxon>
        <taxon>Paenibacillus</taxon>
    </lineage>
</organism>
<dbReference type="GO" id="GO:0016829">
    <property type="term" value="F:lyase activity"/>
    <property type="evidence" value="ECO:0007669"/>
    <property type="project" value="UniProtKB-KW"/>
</dbReference>
<feature type="domain" description="VOC" evidence="1">
    <location>
        <begin position="11"/>
        <end position="121"/>
    </location>
</feature>
<dbReference type="AlphaFoldDB" id="A0A2V2YVI2"/>
<keyword evidence="3" id="KW-1185">Reference proteome</keyword>
<evidence type="ECO:0000313" key="3">
    <source>
        <dbReference type="Proteomes" id="UP000246635"/>
    </source>
</evidence>
<accession>A0A2V2YVI2</accession>
<sequence length="121" mass="13692">MTNEIKVINNQIHFVFVPVKNMENAVKFYSSILGLTIKPGPYENIYNLDIPSPNIVLDSNLEEGFVPAKHPLFTFVANDLNRAQQLITEAGGFVRDIVSFDDLSFFVFDDLDGNRITIVNR</sequence>
<dbReference type="PROSITE" id="PS51819">
    <property type="entry name" value="VOC"/>
    <property type="match status" value="1"/>
</dbReference>
<evidence type="ECO:0000313" key="2">
    <source>
        <dbReference type="EMBL" id="PWV94452.1"/>
    </source>
</evidence>
<dbReference type="EMBL" id="QGTQ01000030">
    <property type="protein sequence ID" value="PWV94452.1"/>
    <property type="molecule type" value="Genomic_DNA"/>
</dbReference>
<keyword evidence="2" id="KW-0456">Lyase</keyword>
<protein>
    <submittedName>
        <fullName evidence="2">Putative enzyme related to lactoylglutathione lyase</fullName>
    </submittedName>
</protein>
<dbReference type="InterPro" id="IPR029068">
    <property type="entry name" value="Glyas_Bleomycin-R_OHBP_Dase"/>
</dbReference>
<name>A0A2V2YVI2_9BACL</name>
<evidence type="ECO:0000259" key="1">
    <source>
        <dbReference type="PROSITE" id="PS51819"/>
    </source>
</evidence>
<dbReference type="InterPro" id="IPR037523">
    <property type="entry name" value="VOC_core"/>
</dbReference>
<dbReference type="InterPro" id="IPR004360">
    <property type="entry name" value="Glyas_Fos-R_dOase_dom"/>
</dbReference>
<dbReference type="RefSeq" id="WP_174812612.1">
    <property type="nucleotide sequence ID" value="NZ_CP054612.1"/>
</dbReference>
<dbReference type="Pfam" id="PF00903">
    <property type="entry name" value="Glyoxalase"/>
    <property type="match status" value="1"/>
</dbReference>
<proteinExistence type="predicted"/>
<gene>
    <name evidence="2" type="ORF">DFQ01_13017</name>
</gene>
<dbReference type="Gene3D" id="3.10.180.10">
    <property type="entry name" value="2,3-Dihydroxybiphenyl 1,2-Dioxygenase, domain 1"/>
    <property type="match status" value="1"/>
</dbReference>
<comment type="caution">
    <text evidence="2">The sequence shown here is derived from an EMBL/GenBank/DDBJ whole genome shotgun (WGS) entry which is preliminary data.</text>
</comment>
<dbReference type="Proteomes" id="UP000246635">
    <property type="component" value="Unassembled WGS sequence"/>
</dbReference>
<reference evidence="2 3" key="1">
    <citation type="submission" date="2018-05" db="EMBL/GenBank/DDBJ databases">
        <title>Genomic Encyclopedia of Type Strains, Phase III (KMG-III): the genomes of soil and plant-associated and newly described type strains.</title>
        <authorList>
            <person name="Whitman W."/>
        </authorList>
    </citation>
    <scope>NUCLEOTIDE SEQUENCE [LARGE SCALE GENOMIC DNA]</scope>
    <source>
        <strain evidence="2 3">CECT 5696</strain>
    </source>
</reference>
<dbReference type="SUPFAM" id="SSF54593">
    <property type="entry name" value="Glyoxalase/Bleomycin resistance protein/Dihydroxybiphenyl dioxygenase"/>
    <property type="match status" value="1"/>
</dbReference>